<keyword evidence="3" id="KW-1185">Reference proteome</keyword>
<accession>A0A6H5GLC9</accession>
<evidence type="ECO:0000313" key="3">
    <source>
        <dbReference type="Proteomes" id="UP000479000"/>
    </source>
</evidence>
<feature type="compositionally biased region" description="Polar residues" evidence="1">
    <location>
        <begin position="57"/>
        <end position="73"/>
    </location>
</feature>
<protein>
    <submittedName>
        <fullName evidence="2">Uncharacterized protein</fullName>
    </submittedName>
</protein>
<dbReference type="EMBL" id="CADCXU010015266">
    <property type="protein sequence ID" value="CAB0004814.1"/>
    <property type="molecule type" value="Genomic_DNA"/>
</dbReference>
<sequence length="178" mass="18866">MNTSLPILPPQRTPRPRTCDTHSSQNKRHSGASAGCLSQNVKHSAASAGPLSHNVRHSSASAGRSSQNVQHSAPSIPRRSLVPKRERLSRLSGPLVPERETLSRLSGSLALALSPLHPQKAPCPKTCVTHSSQNKRHSGASEGCLSQNLTLSRLSGPLVPKRAALSLPHSSSMSLVPK</sequence>
<dbReference type="Proteomes" id="UP000479000">
    <property type="component" value="Unassembled WGS sequence"/>
</dbReference>
<reference evidence="2 3" key="1">
    <citation type="submission" date="2020-02" db="EMBL/GenBank/DDBJ databases">
        <authorList>
            <person name="Ferguson B K."/>
        </authorList>
    </citation>
    <scope>NUCLEOTIDE SEQUENCE [LARGE SCALE GENOMIC DNA]</scope>
</reference>
<organism evidence="2 3">
    <name type="scientific">Nesidiocoris tenuis</name>
    <dbReference type="NCBI Taxonomy" id="355587"/>
    <lineage>
        <taxon>Eukaryota</taxon>
        <taxon>Metazoa</taxon>
        <taxon>Ecdysozoa</taxon>
        <taxon>Arthropoda</taxon>
        <taxon>Hexapoda</taxon>
        <taxon>Insecta</taxon>
        <taxon>Pterygota</taxon>
        <taxon>Neoptera</taxon>
        <taxon>Paraneoptera</taxon>
        <taxon>Hemiptera</taxon>
        <taxon>Heteroptera</taxon>
        <taxon>Panheteroptera</taxon>
        <taxon>Cimicomorpha</taxon>
        <taxon>Miridae</taxon>
        <taxon>Dicyphina</taxon>
        <taxon>Nesidiocoris</taxon>
    </lineage>
</organism>
<name>A0A6H5GLC9_9HEMI</name>
<evidence type="ECO:0000256" key="1">
    <source>
        <dbReference type="SAM" id="MobiDB-lite"/>
    </source>
</evidence>
<gene>
    <name evidence="2" type="ORF">NTEN_LOCUS10291</name>
</gene>
<dbReference type="AlphaFoldDB" id="A0A6H5GLC9"/>
<proteinExistence type="predicted"/>
<feature type="non-terminal residue" evidence="2">
    <location>
        <position position="178"/>
    </location>
</feature>
<feature type="region of interest" description="Disordered" evidence="1">
    <location>
        <begin position="1"/>
        <end position="95"/>
    </location>
</feature>
<evidence type="ECO:0000313" key="2">
    <source>
        <dbReference type="EMBL" id="CAB0004814.1"/>
    </source>
</evidence>